<feature type="compositionally biased region" description="Polar residues" evidence="4">
    <location>
        <begin position="98"/>
        <end position="107"/>
    </location>
</feature>
<dbReference type="GO" id="GO:0000785">
    <property type="term" value="C:chromatin"/>
    <property type="evidence" value="ECO:0007669"/>
    <property type="project" value="TreeGrafter"/>
</dbReference>
<evidence type="ECO:0000313" key="6">
    <source>
        <dbReference type="Proteomes" id="UP000030746"/>
    </source>
</evidence>
<gene>
    <name evidence="5" type="ORF">LOTGIDRAFT_205086</name>
</gene>
<dbReference type="OrthoDB" id="10039914at2759"/>
<dbReference type="HOGENOM" id="CLU_119227_0_0_1"/>
<dbReference type="PANTHER" id="PTHR13293">
    <property type="entry name" value="AKIRIN-RELATED"/>
    <property type="match status" value="1"/>
</dbReference>
<evidence type="ECO:0000256" key="1">
    <source>
        <dbReference type="ARBA" id="ARBA00004123"/>
    </source>
</evidence>
<dbReference type="Proteomes" id="UP000030746">
    <property type="component" value="Unassembled WGS sequence"/>
</dbReference>
<comment type="similarity">
    <text evidence="2">Belongs to the akirin family.</text>
</comment>
<dbReference type="STRING" id="225164.V4B4Y4"/>
<dbReference type="CTD" id="20245791"/>
<dbReference type="RefSeq" id="XP_009046767.1">
    <property type="nucleotide sequence ID" value="XM_009048519.1"/>
</dbReference>
<evidence type="ECO:0000313" key="5">
    <source>
        <dbReference type="EMBL" id="ESP02551.1"/>
    </source>
</evidence>
<dbReference type="KEGG" id="lgi:LOTGIDRAFT_205086"/>
<accession>V4B4Y4</accession>
<reference evidence="5 6" key="1">
    <citation type="journal article" date="2013" name="Nature">
        <title>Insights into bilaterian evolution from three spiralian genomes.</title>
        <authorList>
            <person name="Simakov O."/>
            <person name="Marletaz F."/>
            <person name="Cho S.J."/>
            <person name="Edsinger-Gonzales E."/>
            <person name="Havlak P."/>
            <person name="Hellsten U."/>
            <person name="Kuo D.H."/>
            <person name="Larsson T."/>
            <person name="Lv J."/>
            <person name="Arendt D."/>
            <person name="Savage R."/>
            <person name="Osoegawa K."/>
            <person name="de Jong P."/>
            <person name="Grimwood J."/>
            <person name="Chapman J.A."/>
            <person name="Shapiro H."/>
            <person name="Aerts A."/>
            <person name="Otillar R.P."/>
            <person name="Terry A.Y."/>
            <person name="Boore J.L."/>
            <person name="Grigoriev I.V."/>
            <person name="Lindberg D.R."/>
            <person name="Seaver E.C."/>
            <person name="Weisblat D.A."/>
            <person name="Putnam N.H."/>
            <person name="Rokhsar D.S."/>
        </authorList>
    </citation>
    <scope>NUCLEOTIDE SEQUENCE [LARGE SCALE GENOMIC DNA]</scope>
</reference>
<organism evidence="5 6">
    <name type="scientific">Lottia gigantea</name>
    <name type="common">Giant owl limpet</name>
    <dbReference type="NCBI Taxonomy" id="225164"/>
    <lineage>
        <taxon>Eukaryota</taxon>
        <taxon>Metazoa</taxon>
        <taxon>Spiralia</taxon>
        <taxon>Lophotrochozoa</taxon>
        <taxon>Mollusca</taxon>
        <taxon>Gastropoda</taxon>
        <taxon>Patellogastropoda</taxon>
        <taxon>Lottioidea</taxon>
        <taxon>Lottiidae</taxon>
        <taxon>Lottia</taxon>
    </lineage>
</organism>
<dbReference type="AlphaFoldDB" id="V4B4Y4"/>
<comment type="subcellular location">
    <subcellularLocation>
        <location evidence="1">Nucleus</location>
    </subcellularLocation>
</comment>
<proteinExistence type="inferred from homology"/>
<protein>
    <recommendedName>
        <fullName evidence="7">Akirin</fullName>
    </recommendedName>
</protein>
<evidence type="ECO:0000256" key="4">
    <source>
        <dbReference type="SAM" id="MobiDB-lite"/>
    </source>
</evidence>
<sequence length="178" mass="20403">MACGATLKRTSEFDSLHSPGQGSPKRRRYVMPIQSTTSPAKQAITKSLFADALPKLTTEQIATRITQELKRMQHRRQIHYHDANESSSSPQPSLDQSTNLNFDPTQISSPTKKDVAIFTFRQVSMICDRMIKDREEQIQVQYDNILTSKLAEQYESFLKFNHDQLQKRYGDAPMSYVS</sequence>
<dbReference type="GO" id="GO:0045089">
    <property type="term" value="P:positive regulation of innate immune response"/>
    <property type="evidence" value="ECO:0007669"/>
    <property type="project" value="TreeGrafter"/>
</dbReference>
<dbReference type="PANTHER" id="PTHR13293:SF6">
    <property type="entry name" value="AKIRIN-RELATED"/>
    <property type="match status" value="1"/>
</dbReference>
<dbReference type="CDD" id="cd22240">
    <property type="entry name" value="akirin"/>
    <property type="match status" value="1"/>
</dbReference>
<evidence type="ECO:0000256" key="2">
    <source>
        <dbReference type="ARBA" id="ARBA00005625"/>
    </source>
</evidence>
<dbReference type="OMA" id="PDKMAKN"/>
<dbReference type="EMBL" id="KB200183">
    <property type="protein sequence ID" value="ESP02551.1"/>
    <property type="molecule type" value="Genomic_DNA"/>
</dbReference>
<keyword evidence="6" id="KW-1185">Reference proteome</keyword>
<feature type="compositionally biased region" description="Low complexity" evidence="4">
    <location>
        <begin position="86"/>
        <end position="97"/>
    </location>
</feature>
<dbReference type="GO" id="GO:0005634">
    <property type="term" value="C:nucleus"/>
    <property type="evidence" value="ECO:0007669"/>
    <property type="project" value="UniProtKB-SubCell"/>
</dbReference>
<dbReference type="InterPro" id="IPR024132">
    <property type="entry name" value="Akirin"/>
</dbReference>
<evidence type="ECO:0000256" key="3">
    <source>
        <dbReference type="ARBA" id="ARBA00023242"/>
    </source>
</evidence>
<keyword evidence="3" id="KW-0539">Nucleus</keyword>
<feature type="region of interest" description="Disordered" evidence="4">
    <location>
        <begin position="1"/>
        <end position="28"/>
    </location>
</feature>
<dbReference type="GeneID" id="20245791"/>
<dbReference type="GO" id="GO:0003712">
    <property type="term" value="F:transcription coregulator activity"/>
    <property type="evidence" value="ECO:0007669"/>
    <property type="project" value="TreeGrafter"/>
</dbReference>
<evidence type="ECO:0008006" key="7">
    <source>
        <dbReference type="Google" id="ProtNLM"/>
    </source>
</evidence>
<feature type="region of interest" description="Disordered" evidence="4">
    <location>
        <begin position="82"/>
        <end position="107"/>
    </location>
</feature>
<dbReference type="GO" id="GO:0045944">
    <property type="term" value="P:positive regulation of transcription by RNA polymerase II"/>
    <property type="evidence" value="ECO:0007669"/>
    <property type="project" value="TreeGrafter"/>
</dbReference>
<name>V4B4Y4_LOTGI</name>